<keyword evidence="2" id="KW-1185">Reference proteome</keyword>
<dbReference type="EMBL" id="JBJUIK010000006">
    <property type="protein sequence ID" value="KAL3525330.1"/>
    <property type="molecule type" value="Genomic_DNA"/>
</dbReference>
<name>A0ABD3A472_9GENT</name>
<accession>A0ABD3A472</accession>
<proteinExistence type="predicted"/>
<comment type="caution">
    <text evidence="1">The sequence shown here is derived from an EMBL/GenBank/DDBJ whole genome shotgun (WGS) entry which is preliminary data.</text>
</comment>
<reference evidence="1 2" key="1">
    <citation type="submission" date="2024-11" db="EMBL/GenBank/DDBJ databases">
        <title>A near-complete genome assembly of Cinchona calisaya.</title>
        <authorList>
            <person name="Lian D.C."/>
            <person name="Zhao X.W."/>
            <person name="Wei L."/>
        </authorList>
    </citation>
    <scope>NUCLEOTIDE SEQUENCE [LARGE SCALE GENOMIC DNA]</scope>
    <source>
        <tissue evidence="1">Nenye</tissue>
    </source>
</reference>
<organism evidence="1 2">
    <name type="scientific">Cinchona calisaya</name>
    <dbReference type="NCBI Taxonomy" id="153742"/>
    <lineage>
        <taxon>Eukaryota</taxon>
        <taxon>Viridiplantae</taxon>
        <taxon>Streptophyta</taxon>
        <taxon>Embryophyta</taxon>
        <taxon>Tracheophyta</taxon>
        <taxon>Spermatophyta</taxon>
        <taxon>Magnoliopsida</taxon>
        <taxon>eudicotyledons</taxon>
        <taxon>Gunneridae</taxon>
        <taxon>Pentapetalae</taxon>
        <taxon>asterids</taxon>
        <taxon>lamiids</taxon>
        <taxon>Gentianales</taxon>
        <taxon>Rubiaceae</taxon>
        <taxon>Cinchonoideae</taxon>
        <taxon>Cinchoneae</taxon>
        <taxon>Cinchona</taxon>
    </lineage>
</organism>
<protein>
    <submittedName>
        <fullName evidence="1">Uncharacterized protein</fullName>
    </submittedName>
</protein>
<evidence type="ECO:0000313" key="2">
    <source>
        <dbReference type="Proteomes" id="UP001630127"/>
    </source>
</evidence>
<gene>
    <name evidence="1" type="ORF">ACH5RR_013702</name>
</gene>
<dbReference type="Proteomes" id="UP001630127">
    <property type="component" value="Unassembled WGS sequence"/>
</dbReference>
<sequence>MDNSRIVAARENAIDVSAVEDVAVDITAAPDCAFGFAAASKADDGVADQKRGAAAQDCEGTFVNVYSAAAAQTQNATAACEKEEYVAAFEKGDGKSTAIDRAVVSVTKIVGFGTA</sequence>
<dbReference type="AlphaFoldDB" id="A0ABD3A472"/>
<evidence type="ECO:0000313" key="1">
    <source>
        <dbReference type="EMBL" id="KAL3525330.1"/>
    </source>
</evidence>